<dbReference type="Pfam" id="PF00486">
    <property type="entry name" value="Trans_reg_C"/>
    <property type="match status" value="1"/>
</dbReference>
<dbReference type="PROSITE" id="PS51755">
    <property type="entry name" value="OMPR_PHOB"/>
    <property type="match status" value="1"/>
</dbReference>
<keyword evidence="11" id="KW-1185">Reference proteome</keyword>
<dbReference type="Gene3D" id="1.10.10.10">
    <property type="entry name" value="Winged helix-like DNA-binding domain superfamily/Winged helix DNA-binding domain"/>
    <property type="match status" value="1"/>
</dbReference>
<dbReference type="GO" id="GO:0005829">
    <property type="term" value="C:cytosol"/>
    <property type="evidence" value="ECO:0007669"/>
    <property type="project" value="TreeGrafter"/>
</dbReference>
<dbReference type="SUPFAM" id="SSF52172">
    <property type="entry name" value="CheY-like"/>
    <property type="match status" value="1"/>
</dbReference>
<dbReference type="GO" id="GO:0000156">
    <property type="term" value="F:phosphorelay response regulator activity"/>
    <property type="evidence" value="ECO:0007669"/>
    <property type="project" value="TreeGrafter"/>
</dbReference>
<dbReference type="CDD" id="cd00383">
    <property type="entry name" value="trans_reg_C"/>
    <property type="match status" value="1"/>
</dbReference>
<evidence type="ECO:0000256" key="2">
    <source>
        <dbReference type="ARBA" id="ARBA00023012"/>
    </source>
</evidence>
<dbReference type="InterPro" id="IPR036388">
    <property type="entry name" value="WH-like_DNA-bd_sf"/>
</dbReference>
<accession>A0A6I4TYC4</accession>
<dbReference type="Proteomes" id="UP000469430">
    <property type="component" value="Unassembled WGS sequence"/>
</dbReference>
<evidence type="ECO:0000256" key="3">
    <source>
        <dbReference type="ARBA" id="ARBA00023015"/>
    </source>
</evidence>
<dbReference type="InterPro" id="IPR011006">
    <property type="entry name" value="CheY-like_superfamily"/>
</dbReference>
<evidence type="ECO:0000256" key="1">
    <source>
        <dbReference type="ARBA" id="ARBA00022553"/>
    </source>
</evidence>
<organism evidence="10 11">
    <name type="scientific">Croceibacterium xixiisoli</name>
    <dbReference type="NCBI Taxonomy" id="1476466"/>
    <lineage>
        <taxon>Bacteria</taxon>
        <taxon>Pseudomonadati</taxon>
        <taxon>Pseudomonadota</taxon>
        <taxon>Alphaproteobacteria</taxon>
        <taxon>Sphingomonadales</taxon>
        <taxon>Erythrobacteraceae</taxon>
        <taxon>Croceibacterium</taxon>
    </lineage>
</organism>
<evidence type="ECO:0000256" key="4">
    <source>
        <dbReference type="ARBA" id="ARBA00023125"/>
    </source>
</evidence>
<dbReference type="InterPro" id="IPR001867">
    <property type="entry name" value="OmpR/PhoB-type_DNA-bd"/>
</dbReference>
<evidence type="ECO:0000259" key="9">
    <source>
        <dbReference type="PROSITE" id="PS51755"/>
    </source>
</evidence>
<comment type="caution">
    <text evidence="10">The sequence shown here is derived from an EMBL/GenBank/DDBJ whole genome shotgun (WGS) entry which is preliminary data.</text>
</comment>
<proteinExistence type="predicted"/>
<dbReference type="Gene3D" id="3.40.50.2300">
    <property type="match status" value="1"/>
</dbReference>
<dbReference type="InterPro" id="IPR001789">
    <property type="entry name" value="Sig_transdc_resp-reg_receiver"/>
</dbReference>
<dbReference type="Gene3D" id="6.10.250.690">
    <property type="match status" value="1"/>
</dbReference>
<dbReference type="Pfam" id="PF00072">
    <property type="entry name" value="Response_reg"/>
    <property type="match status" value="1"/>
</dbReference>
<feature type="domain" description="OmpR/PhoB-type" evidence="9">
    <location>
        <begin position="130"/>
        <end position="229"/>
    </location>
</feature>
<dbReference type="SMART" id="SM00862">
    <property type="entry name" value="Trans_reg_C"/>
    <property type="match status" value="1"/>
</dbReference>
<reference evidence="10 11" key="1">
    <citation type="submission" date="2019-12" db="EMBL/GenBank/DDBJ databases">
        <title>Genomic-based taxomic classification of the family Erythrobacteraceae.</title>
        <authorList>
            <person name="Xu L."/>
        </authorList>
    </citation>
    <scope>NUCLEOTIDE SEQUENCE [LARGE SCALE GENOMIC DNA]</scope>
    <source>
        <strain evidence="10 11">S36</strain>
    </source>
</reference>
<protein>
    <submittedName>
        <fullName evidence="10">Response regulator</fullName>
    </submittedName>
</protein>
<evidence type="ECO:0000256" key="6">
    <source>
        <dbReference type="PROSITE-ProRule" id="PRU00169"/>
    </source>
</evidence>
<keyword evidence="1 6" id="KW-0597">Phosphoprotein</keyword>
<dbReference type="AlphaFoldDB" id="A0A6I4TYC4"/>
<evidence type="ECO:0000259" key="8">
    <source>
        <dbReference type="PROSITE" id="PS50110"/>
    </source>
</evidence>
<dbReference type="InterPro" id="IPR039420">
    <property type="entry name" value="WalR-like"/>
</dbReference>
<dbReference type="GO" id="GO:0006355">
    <property type="term" value="P:regulation of DNA-templated transcription"/>
    <property type="evidence" value="ECO:0007669"/>
    <property type="project" value="InterPro"/>
</dbReference>
<dbReference type="PANTHER" id="PTHR48111:SF4">
    <property type="entry name" value="DNA-BINDING DUAL TRANSCRIPTIONAL REGULATOR OMPR"/>
    <property type="match status" value="1"/>
</dbReference>
<dbReference type="GO" id="GO:0032993">
    <property type="term" value="C:protein-DNA complex"/>
    <property type="evidence" value="ECO:0007669"/>
    <property type="project" value="TreeGrafter"/>
</dbReference>
<keyword evidence="2" id="KW-0902">Two-component regulatory system</keyword>
<evidence type="ECO:0000313" key="11">
    <source>
        <dbReference type="Proteomes" id="UP000469430"/>
    </source>
</evidence>
<dbReference type="SUPFAM" id="SSF46894">
    <property type="entry name" value="C-terminal effector domain of the bipartite response regulators"/>
    <property type="match status" value="1"/>
</dbReference>
<keyword evidence="5" id="KW-0804">Transcription</keyword>
<dbReference type="RefSeq" id="WP_161391802.1">
    <property type="nucleotide sequence ID" value="NZ_WTYJ01000003.1"/>
</dbReference>
<name>A0A6I4TYC4_9SPHN</name>
<evidence type="ECO:0000313" key="10">
    <source>
        <dbReference type="EMBL" id="MXP00062.1"/>
    </source>
</evidence>
<evidence type="ECO:0000256" key="5">
    <source>
        <dbReference type="ARBA" id="ARBA00023163"/>
    </source>
</evidence>
<sequence>MMMAGETILIVDDDTALRELLGEFLRDRGYSVILAADVPAMRTVMAQQRPDLVILDLMMPGEDGLAGLRSMDPENRPPVIMLSALGSDVDRIVGLEMGADDYLPKPCNPRELLARVRAVMRRAAITDSGQGLFQLGGWRLDCATRELQAPDGALVPLTLNEFRLLEALARAGRRVLSREELALRLSGEEYDAFDRAIDLTVSRLRRKLSAHDDGELIRTVRGEGYGIAPDVARS</sequence>
<dbReference type="GO" id="GO:0000976">
    <property type="term" value="F:transcription cis-regulatory region binding"/>
    <property type="evidence" value="ECO:0007669"/>
    <property type="project" value="TreeGrafter"/>
</dbReference>
<keyword evidence="4 7" id="KW-0238">DNA-binding</keyword>
<feature type="domain" description="Response regulatory" evidence="8">
    <location>
        <begin position="7"/>
        <end position="120"/>
    </location>
</feature>
<dbReference type="OrthoDB" id="7425392at2"/>
<dbReference type="PANTHER" id="PTHR48111">
    <property type="entry name" value="REGULATOR OF RPOS"/>
    <property type="match status" value="1"/>
</dbReference>
<dbReference type="SMART" id="SM00448">
    <property type="entry name" value="REC"/>
    <property type="match status" value="1"/>
</dbReference>
<dbReference type="EMBL" id="WTYJ01000003">
    <property type="protein sequence ID" value="MXP00062.1"/>
    <property type="molecule type" value="Genomic_DNA"/>
</dbReference>
<dbReference type="PROSITE" id="PS50110">
    <property type="entry name" value="RESPONSE_REGULATORY"/>
    <property type="match status" value="1"/>
</dbReference>
<feature type="modified residue" description="4-aspartylphosphate" evidence="6">
    <location>
        <position position="56"/>
    </location>
</feature>
<evidence type="ECO:0000256" key="7">
    <source>
        <dbReference type="PROSITE-ProRule" id="PRU01091"/>
    </source>
</evidence>
<gene>
    <name evidence="10" type="ORF">GRI97_13795</name>
</gene>
<keyword evidence="3" id="KW-0805">Transcription regulation</keyword>
<feature type="DNA-binding region" description="OmpR/PhoB-type" evidence="7">
    <location>
        <begin position="130"/>
        <end position="229"/>
    </location>
</feature>
<dbReference type="InterPro" id="IPR016032">
    <property type="entry name" value="Sig_transdc_resp-reg_C-effctor"/>
</dbReference>